<dbReference type="KEGG" id="hgn:E6W36_03100"/>
<reference evidence="2" key="1">
    <citation type="submission" date="2019-04" db="EMBL/GenBank/DDBJ databases">
        <title>Complete genome sequence of Sphingomonas sp. W1-2-3.</title>
        <authorList>
            <person name="Im W.T."/>
        </authorList>
    </citation>
    <scope>NUCLEOTIDE SEQUENCE [LARGE SCALE GENOMIC DNA]</scope>
    <source>
        <strain evidence="2">W1-2-3</strain>
    </source>
</reference>
<evidence type="ECO:0000313" key="1">
    <source>
        <dbReference type="EMBL" id="QCI78949.1"/>
    </source>
</evidence>
<keyword evidence="2" id="KW-1185">Reference proteome</keyword>
<dbReference type="Proteomes" id="UP000298714">
    <property type="component" value="Chromosome"/>
</dbReference>
<name>A0A4D7BTQ4_9SPHN</name>
<gene>
    <name evidence="1" type="ORF">E6W36_03100</name>
</gene>
<evidence type="ECO:0000313" key="2">
    <source>
        <dbReference type="Proteomes" id="UP000298714"/>
    </source>
</evidence>
<protein>
    <submittedName>
        <fullName evidence="1">Uncharacterized protein</fullName>
    </submittedName>
</protein>
<dbReference type="EMBL" id="CP039704">
    <property type="protein sequence ID" value="QCI78949.1"/>
    <property type="molecule type" value="Genomic_DNA"/>
</dbReference>
<proteinExistence type="predicted"/>
<sequence length="198" mass="20786">MPTQATDLPARVAQVESQLADIGRRTGDLEASATQTVASLKADAAQARRLGLVASARQAVESGQPLGALRARLDEEFADKALLAALEPRAGGGPTIAGLRQQLTNLQPQLEDAWRAFNTGGQASWIDSALARLGSIVRVERRDAPKRVTVGSAIAAADSALAQGKVSLAAEKIRALPQPCAALPDNGWRTPTPWRAAR</sequence>
<accession>A0A4D7BTQ4</accession>
<dbReference type="AlphaFoldDB" id="A0A4D7BTQ4"/>
<organism evidence="1 2">
    <name type="scientific">Hankyongella ginsenosidimutans</name>
    <dbReference type="NCBI Taxonomy" id="1763828"/>
    <lineage>
        <taxon>Bacteria</taxon>
        <taxon>Pseudomonadati</taxon>
        <taxon>Pseudomonadota</taxon>
        <taxon>Alphaproteobacteria</taxon>
        <taxon>Sphingomonadales</taxon>
        <taxon>Sphingomonadaceae</taxon>
        <taxon>Hankyongella</taxon>
    </lineage>
</organism>